<gene>
    <name evidence="2" type="ORF">MJO52_18690</name>
</gene>
<protein>
    <submittedName>
        <fullName evidence="2">Antibiotic biosynthesis monooxygenase</fullName>
    </submittedName>
</protein>
<dbReference type="EMBL" id="CP092418">
    <property type="protein sequence ID" value="USD21065.1"/>
    <property type="molecule type" value="Genomic_DNA"/>
</dbReference>
<evidence type="ECO:0000259" key="1">
    <source>
        <dbReference type="PROSITE" id="PS51725"/>
    </source>
</evidence>
<keyword evidence="2" id="KW-0503">Monooxygenase</keyword>
<keyword evidence="2" id="KW-0560">Oxidoreductase</keyword>
<dbReference type="Pfam" id="PF03992">
    <property type="entry name" value="ABM"/>
    <property type="match status" value="1"/>
</dbReference>
<dbReference type="PROSITE" id="PS51725">
    <property type="entry name" value="ABM"/>
    <property type="match status" value="1"/>
</dbReference>
<accession>A0ABY4VAU2</accession>
<dbReference type="RefSeq" id="WP_252083468.1">
    <property type="nucleotide sequence ID" value="NZ_CP092418.1"/>
</dbReference>
<keyword evidence="3" id="KW-1185">Reference proteome</keyword>
<dbReference type="SUPFAM" id="SSF54909">
    <property type="entry name" value="Dimeric alpha+beta barrel"/>
    <property type="match status" value="1"/>
</dbReference>
<dbReference type="GO" id="GO:0004497">
    <property type="term" value="F:monooxygenase activity"/>
    <property type="evidence" value="ECO:0007669"/>
    <property type="project" value="UniProtKB-KW"/>
</dbReference>
<dbReference type="PANTHER" id="PTHR33336:SF3">
    <property type="entry name" value="ABM DOMAIN-CONTAINING PROTEIN"/>
    <property type="match status" value="1"/>
</dbReference>
<dbReference type="InterPro" id="IPR007138">
    <property type="entry name" value="ABM_dom"/>
</dbReference>
<sequence>MSILYVMAKVKSKLGETQKAKNILTRLAANSEKESGCLSYQILYSSEETDTFMTLEVWDSKKSERKHWDEPHLKESLKELEPILAKEPRIEKYQHTSD</sequence>
<evidence type="ECO:0000313" key="3">
    <source>
        <dbReference type="Proteomes" id="UP001055658"/>
    </source>
</evidence>
<dbReference type="PANTHER" id="PTHR33336">
    <property type="entry name" value="QUINOL MONOOXYGENASE YGIN-RELATED"/>
    <property type="match status" value="1"/>
</dbReference>
<evidence type="ECO:0000313" key="2">
    <source>
        <dbReference type="EMBL" id="USD21065.1"/>
    </source>
</evidence>
<reference evidence="2" key="1">
    <citation type="submission" date="2022-02" db="EMBL/GenBank/DDBJ databases">
        <title>Coral-associated bacteria.</title>
        <authorList>
            <person name="Tang K."/>
            <person name="Wang X."/>
        </authorList>
    </citation>
    <scope>NUCLEOTIDE SEQUENCE</scope>
    <source>
        <strain evidence="2">SCSIO 43006</strain>
    </source>
</reference>
<dbReference type="Proteomes" id="UP001055658">
    <property type="component" value="Chromosome"/>
</dbReference>
<name>A0ABY4VAU2_9GAMM</name>
<organism evidence="2 3">
    <name type="scientific">Microbulbifer variabilis</name>
    <dbReference type="NCBI Taxonomy" id="266805"/>
    <lineage>
        <taxon>Bacteria</taxon>
        <taxon>Pseudomonadati</taxon>
        <taxon>Pseudomonadota</taxon>
        <taxon>Gammaproteobacteria</taxon>
        <taxon>Cellvibrionales</taxon>
        <taxon>Microbulbiferaceae</taxon>
        <taxon>Microbulbifer</taxon>
    </lineage>
</organism>
<dbReference type="InterPro" id="IPR050744">
    <property type="entry name" value="AI-2_Isomerase_LsrG"/>
</dbReference>
<dbReference type="Gene3D" id="3.30.70.100">
    <property type="match status" value="1"/>
</dbReference>
<feature type="domain" description="ABM" evidence="1">
    <location>
        <begin position="4"/>
        <end position="92"/>
    </location>
</feature>
<proteinExistence type="predicted"/>
<dbReference type="InterPro" id="IPR011008">
    <property type="entry name" value="Dimeric_a/b-barrel"/>
</dbReference>